<dbReference type="Proteomes" id="UP000030184">
    <property type="component" value="Unassembled WGS sequence"/>
</dbReference>
<sequence>MDSRQFSIKNIRPEIPNSIVHDNMSADERFQNLVLRPIIKFQNDLLIAVFKNYIKKHKSVFYDLSIDKRIDYIENAIQKDMKLRNSMKGMVIGLFTVEEYEIYIKNSSALNKRMMNIVKQRLISNIQLFENPEFLAAV</sequence>
<name>A0A090VQV8_9FLAO</name>
<reference evidence="5" key="1">
    <citation type="journal article" date="2014" name="Genome Announc.">
        <title>Draft Genome Sequence of Marine Flavobacterium Jejuia pallidilutea Strain 11shimoA1 and Pigmentation Mutants.</title>
        <authorList>
            <person name="Takatani N."/>
            <person name="Nakanishi M."/>
            <person name="Meirelles P."/>
            <person name="Mino S."/>
            <person name="Suda W."/>
            <person name="Oshima K."/>
            <person name="Hattori M."/>
            <person name="Ohkuma M."/>
            <person name="Hosokawa M."/>
            <person name="Miyashita K."/>
            <person name="Thompson F.L."/>
            <person name="Niwa A."/>
            <person name="Sawabe T."/>
            <person name="Sawabe T."/>
        </authorList>
    </citation>
    <scope>NUCLEOTIDE SEQUENCE [LARGE SCALE GENOMIC DNA]</scope>
    <source>
        <strain evidence="5">JCM 19538</strain>
    </source>
</reference>
<gene>
    <name evidence="1" type="ORF">JCM19301_2285</name>
    <name evidence="2" type="ORF">JCM19302_2080</name>
    <name evidence="3" type="ORF">JCM19538_446</name>
</gene>
<keyword evidence="5" id="KW-1185">Reference proteome</keyword>
<proteinExistence type="predicted"/>
<evidence type="ECO:0008006" key="6">
    <source>
        <dbReference type="Google" id="ProtNLM"/>
    </source>
</evidence>
<accession>A0A090VQV8</accession>
<comment type="caution">
    <text evidence="1">The sequence shown here is derived from an EMBL/GenBank/DDBJ whole genome shotgun (WGS) entry which is preliminary data.</text>
</comment>
<dbReference type="EMBL" id="BBNY01000076">
    <property type="protein sequence ID" value="GAL90681.1"/>
    <property type="molecule type" value="Genomic_DNA"/>
</dbReference>
<dbReference type="OrthoDB" id="1271679at2"/>
<dbReference type="EMBL" id="BBNS01000044">
    <property type="protein sequence ID" value="GAL73219.1"/>
    <property type="molecule type" value="Genomic_DNA"/>
</dbReference>
<evidence type="ECO:0000313" key="5">
    <source>
        <dbReference type="Proteomes" id="UP000030184"/>
    </source>
</evidence>
<organism evidence="1 4">
    <name type="scientific">Jejuia pallidilutea</name>
    <dbReference type="NCBI Taxonomy" id="504487"/>
    <lineage>
        <taxon>Bacteria</taxon>
        <taxon>Pseudomonadati</taxon>
        <taxon>Bacteroidota</taxon>
        <taxon>Flavobacteriia</taxon>
        <taxon>Flavobacteriales</taxon>
        <taxon>Flavobacteriaceae</taxon>
        <taxon>Jejuia</taxon>
    </lineage>
</organism>
<evidence type="ECO:0000313" key="4">
    <source>
        <dbReference type="Proteomes" id="UP000029641"/>
    </source>
</evidence>
<evidence type="ECO:0000313" key="1">
    <source>
        <dbReference type="EMBL" id="GAL67120.1"/>
    </source>
</evidence>
<evidence type="ECO:0000313" key="3">
    <source>
        <dbReference type="EMBL" id="GAL90681.1"/>
    </source>
</evidence>
<dbReference type="Proteomes" id="UP000029641">
    <property type="component" value="Unassembled WGS sequence"/>
</dbReference>
<dbReference type="RefSeq" id="WP_042243540.1">
    <property type="nucleotide sequence ID" value="NZ_BBNR01000007.1"/>
</dbReference>
<evidence type="ECO:0000313" key="2">
    <source>
        <dbReference type="EMBL" id="GAL73219.1"/>
    </source>
</evidence>
<dbReference type="eggNOG" id="ENOG50318IH">
    <property type="taxonomic scope" value="Bacteria"/>
</dbReference>
<dbReference type="AlphaFoldDB" id="A0A090VQV8"/>
<dbReference type="STRING" id="504487.JCM19538_446"/>
<dbReference type="Proteomes" id="UP000029646">
    <property type="component" value="Unassembled WGS sequence"/>
</dbReference>
<dbReference type="EMBL" id="BBNR01000007">
    <property type="protein sequence ID" value="GAL67120.1"/>
    <property type="molecule type" value="Genomic_DNA"/>
</dbReference>
<protein>
    <recommendedName>
        <fullName evidence="6">Glyoxalase</fullName>
    </recommendedName>
</protein>